<proteinExistence type="predicted"/>
<evidence type="ECO:0000256" key="1">
    <source>
        <dbReference type="SAM" id="MobiDB-lite"/>
    </source>
</evidence>
<keyword evidence="3" id="KW-1185">Reference proteome</keyword>
<comment type="caution">
    <text evidence="2">The sequence shown here is derived from an EMBL/GenBank/DDBJ whole genome shotgun (WGS) entry which is preliminary data.</text>
</comment>
<dbReference type="RefSeq" id="WP_184248980.1">
    <property type="nucleotide sequence ID" value="NZ_JACHLR010000020.1"/>
</dbReference>
<dbReference type="Proteomes" id="UP000555448">
    <property type="component" value="Unassembled WGS sequence"/>
</dbReference>
<evidence type="ECO:0000313" key="3">
    <source>
        <dbReference type="Proteomes" id="UP000555448"/>
    </source>
</evidence>
<sequence length="59" mass="6102">MTIQAALKEFDAAPLRSGTRGVGSAAHLSHHLGEQFTIDHSGSDGIGDLTLPDVNGSED</sequence>
<dbReference type="EMBL" id="JACHLR010000020">
    <property type="protein sequence ID" value="MBB4860357.1"/>
    <property type="molecule type" value="Genomic_DNA"/>
</dbReference>
<accession>A0A7W7KCN0</accession>
<protein>
    <submittedName>
        <fullName evidence="2">Uncharacterized protein</fullName>
    </submittedName>
</protein>
<gene>
    <name evidence="2" type="ORF">HNO88_003700</name>
</gene>
<dbReference type="AlphaFoldDB" id="A0A7W7KCN0"/>
<feature type="region of interest" description="Disordered" evidence="1">
    <location>
        <begin position="36"/>
        <end position="59"/>
    </location>
</feature>
<organism evidence="2 3">
    <name type="scientific">Novosphingobium chloroacetimidivorans</name>
    <dbReference type="NCBI Taxonomy" id="1428314"/>
    <lineage>
        <taxon>Bacteria</taxon>
        <taxon>Pseudomonadati</taxon>
        <taxon>Pseudomonadota</taxon>
        <taxon>Alphaproteobacteria</taxon>
        <taxon>Sphingomonadales</taxon>
        <taxon>Sphingomonadaceae</taxon>
        <taxon>Novosphingobium</taxon>
    </lineage>
</organism>
<name>A0A7W7KCN0_9SPHN</name>
<reference evidence="2 3" key="1">
    <citation type="submission" date="2020-08" db="EMBL/GenBank/DDBJ databases">
        <title>Functional genomics of gut bacteria from endangered species of beetles.</title>
        <authorList>
            <person name="Carlos-Shanley C."/>
        </authorList>
    </citation>
    <scope>NUCLEOTIDE SEQUENCE [LARGE SCALE GENOMIC DNA]</scope>
    <source>
        <strain evidence="2 3">S00245</strain>
    </source>
</reference>
<evidence type="ECO:0000313" key="2">
    <source>
        <dbReference type="EMBL" id="MBB4860357.1"/>
    </source>
</evidence>